<feature type="compositionally biased region" description="Low complexity" evidence="1">
    <location>
        <begin position="81"/>
        <end position="93"/>
    </location>
</feature>
<sequence>MQQSITAIPNFQPGDDHLTDLSQVLGREQFFDRPASFEPVQTENETLTIFFPSVPCTKGTPRDLLVRGLALPKRQSRLRLSAETSPESTSASPAHKRSRTPSSLRVAVSGHLWLRIGQRLSTSLTRKGSARPERHSARHERKRRGRGLIALLRSARRSFIGLARLQLQIDCEQITPHPV</sequence>
<feature type="region of interest" description="Disordered" evidence="1">
    <location>
        <begin position="76"/>
        <end position="102"/>
    </location>
</feature>
<organism evidence="2 3">
    <name type="scientific">Clohesyomyces aquaticus</name>
    <dbReference type="NCBI Taxonomy" id="1231657"/>
    <lineage>
        <taxon>Eukaryota</taxon>
        <taxon>Fungi</taxon>
        <taxon>Dikarya</taxon>
        <taxon>Ascomycota</taxon>
        <taxon>Pezizomycotina</taxon>
        <taxon>Dothideomycetes</taxon>
        <taxon>Pleosporomycetidae</taxon>
        <taxon>Pleosporales</taxon>
        <taxon>Lindgomycetaceae</taxon>
        <taxon>Clohesyomyces</taxon>
    </lineage>
</organism>
<reference evidence="2 3" key="1">
    <citation type="submission" date="2016-07" db="EMBL/GenBank/DDBJ databases">
        <title>Pervasive Adenine N6-methylation of Active Genes in Fungi.</title>
        <authorList>
            <consortium name="DOE Joint Genome Institute"/>
            <person name="Mondo S.J."/>
            <person name="Dannebaum R.O."/>
            <person name="Kuo R.C."/>
            <person name="Labutti K."/>
            <person name="Haridas S."/>
            <person name="Kuo A."/>
            <person name="Salamov A."/>
            <person name="Ahrendt S.R."/>
            <person name="Lipzen A."/>
            <person name="Sullivan W."/>
            <person name="Andreopoulos W.B."/>
            <person name="Clum A."/>
            <person name="Lindquist E."/>
            <person name="Daum C."/>
            <person name="Ramamoorthy G.K."/>
            <person name="Gryganskyi A."/>
            <person name="Culley D."/>
            <person name="Magnuson J.K."/>
            <person name="James T.Y."/>
            <person name="O'Malley M.A."/>
            <person name="Stajich J.E."/>
            <person name="Spatafora J.W."/>
            <person name="Visel A."/>
            <person name="Grigoriev I.V."/>
        </authorList>
    </citation>
    <scope>NUCLEOTIDE SEQUENCE [LARGE SCALE GENOMIC DNA]</scope>
    <source>
        <strain evidence="2 3">CBS 115471</strain>
    </source>
</reference>
<dbReference type="EMBL" id="MCFA01000038">
    <property type="protein sequence ID" value="ORY13837.1"/>
    <property type="molecule type" value="Genomic_DNA"/>
</dbReference>
<keyword evidence="3" id="KW-1185">Reference proteome</keyword>
<dbReference type="AlphaFoldDB" id="A0A1Y1ZUU8"/>
<evidence type="ECO:0000313" key="2">
    <source>
        <dbReference type="EMBL" id="ORY13837.1"/>
    </source>
</evidence>
<comment type="caution">
    <text evidence="2">The sequence shown here is derived from an EMBL/GenBank/DDBJ whole genome shotgun (WGS) entry which is preliminary data.</text>
</comment>
<feature type="region of interest" description="Disordered" evidence="1">
    <location>
        <begin position="123"/>
        <end position="143"/>
    </location>
</feature>
<protein>
    <submittedName>
        <fullName evidence="2">Uncharacterized protein</fullName>
    </submittedName>
</protein>
<evidence type="ECO:0000256" key="1">
    <source>
        <dbReference type="SAM" id="MobiDB-lite"/>
    </source>
</evidence>
<proteinExistence type="predicted"/>
<evidence type="ECO:0000313" key="3">
    <source>
        <dbReference type="Proteomes" id="UP000193144"/>
    </source>
</evidence>
<gene>
    <name evidence="2" type="ORF">BCR34DRAFT_252613</name>
</gene>
<name>A0A1Y1ZUU8_9PLEO</name>
<accession>A0A1Y1ZUU8</accession>
<dbReference type="Proteomes" id="UP000193144">
    <property type="component" value="Unassembled WGS sequence"/>
</dbReference>